<organism evidence="1">
    <name type="scientific">Pyricularia oryzae (strain Y34)</name>
    <name type="common">Rice blast fungus</name>
    <name type="synonym">Magnaporthe oryzae</name>
    <dbReference type="NCBI Taxonomy" id="1143189"/>
    <lineage>
        <taxon>Eukaryota</taxon>
        <taxon>Fungi</taxon>
        <taxon>Dikarya</taxon>
        <taxon>Ascomycota</taxon>
        <taxon>Pezizomycotina</taxon>
        <taxon>Sordariomycetes</taxon>
        <taxon>Sordariomycetidae</taxon>
        <taxon>Magnaporthales</taxon>
        <taxon>Pyriculariaceae</taxon>
        <taxon>Pyricularia</taxon>
    </lineage>
</organism>
<evidence type="ECO:0000313" key="1">
    <source>
        <dbReference type="EMBL" id="ELQ40067.1"/>
    </source>
</evidence>
<reference evidence="1" key="1">
    <citation type="journal article" date="2012" name="PLoS Genet.">
        <title>Comparative analysis of the genomes of two field isolates of the rice blast fungus Magnaporthe oryzae.</title>
        <authorList>
            <person name="Xue M."/>
            <person name="Yang J."/>
            <person name="Li Z."/>
            <person name="Hu S."/>
            <person name="Yao N."/>
            <person name="Dean R.A."/>
            <person name="Zhao W."/>
            <person name="Shen M."/>
            <person name="Zhang H."/>
            <person name="Li C."/>
            <person name="Liu L."/>
            <person name="Cao L."/>
            <person name="Xu X."/>
            <person name="Xing Y."/>
            <person name="Hsiang T."/>
            <person name="Zhang Z."/>
            <person name="Xu J.R."/>
            <person name="Peng Y.L."/>
        </authorList>
    </citation>
    <scope>NUCLEOTIDE SEQUENCE</scope>
    <source>
        <strain evidence="1">Y34</strain>
    </source>
</reference>
<proteinExistence type="predicted"/>
<accession>A0AA97PMH9</accession>
<name>A0AA97PMH9_PYRO3</name>
<protein>
    <submittedName>
        <fullName evidence="1">Uncharacterized protein</fullName>
    </submittedName>
</protein>
<dbReference type="Proteomes" id="UP000011086">
    <property type="component" value="Unassembled WGS sequence"/>
</dbReference>
<dbReference type="EMBL" id="JH793724">
    <property type="protein sequence ID" value="ELQ40067.1"/>
    <property type="molecule type" value="Genomic_DNA"/>
</dbReference>
<dbReference type="AlphaFoldDB" id="A0AA97PMH9"/>
<gene>
    <name evidence="1" type="ORF">OOU_Y34scaffold00462g21</name>
</gene>
<sequence>MWIRFSNLSKFYAVILLWVFGGRSISRKSIGGKEKLLYSAYYDGHQH</sequence>